<dbReference type="InterPro" id="IPR044861">
    <property type="entry name" value="IPNS-like_FE2OG_OXY"/>
</dbReference>
<evidence type="ECO:0000256" key="3">
    <source>
        <dbReference type="ARBA" id="ARBA00023004"/>
    </source>
</evidence>
<dbReference type="Gene3D" id="2.60.120.330">
    <property type="entry name" value="B-lactam Antibiotic, Isopenicillin N Synthase, Chain"/>
    <property type="match status" value="1"/>
</dbReference>
<dbReference type="Proteomes" id="UP001497444">
    <property type="component" value="Chromosome 1"/>
</dbReference>
<accession>A0ABP0VN05</accession>
<dbReference type="SUPFAM" id="SSF51197">
    <property type="entry name" value="Clavaminate synthase-like"/>
    <property type="match status" value="1"/>
</dbReference>
<dbReference type="InterPro" id="IPR050295">
    <property type="entry name" value="Plant_2OG-oxidoreductases"/>
</dbReference>
<dbReference type="PRINTS" id="PR00682">
    <property type="entry name" value="IPNSYNTHASE"/>
</dbReference>
<dbReference type="PANTHER" id="PTHR47991">
    <property type="entry name" value="OXOGLUTARATE/IRON-DEPENDENT DIOXYGENASE"/>
    <property type="match status" value="1"/>
</dbReference>
<dbReference type="InterPro" id="IPR026992">
    <property type="entry name" value="DIOX_N"/>
</dbReference>
<name>A0ABP0VN05_9BRYO</name>
<dbReference type="Pfam" id="PF14226">
    <property type="entry name" value="DIOX_N"/>
    <property type="match status" value="1"/>
</dbReference>
<reference evidence="6 7" key="1">
    <citation type="submission" date="2024-02" db="EMBL/GenBank/DDBJ databases">
        <authorList>
            <consortium name="ELIXIR-Norway"/>
            <consortium name="Elixir Norway"/>
        </authorList>
    </citation>
    <scope>NUCLEOTIDE SEQUENCE [LARGE SCALE GENOMIC DNA]</scope>
</reference>
<keyword evidence="3 4" id="KW-0408">Iron</keyword>
<dbReference type="InterPro" id="IPR005123">
    <property type="entry name" value="Oxoglu/Fe-dep_dioxygenase_dom"/>
</dbReference>
<protein>
    <recommendedName>
        <fullName evidence="5">Fe2OG dioxygenase domain-containing protein</fullName>
    </recommendedName>
</protein>
<sequence length="400" mass="44850">MGLETEFPSEFQTPAAPPTVYVDEKEQPWDVKQGGELKVPESFVWPDAMQPKVAFNEYVDVPLIDLAPCHTGDEIGIQKVVKEVDAACREWGAFQVINHGIPDDVVLRAREAMKRVFHLPPEIKLKAQRDYIKNYNGFGAGSMLCPSKQWSEAFQFLMTDEAAPAVIDDYGERLFGDDKEFFCNAIKEYLIGNDKVRLLIWDLVIKGLKVKNDSFFKKYLSGSVNKGFRSNYYPPCPDPSKVVGLVVHTDSTLGLVQLGDVGGYQLMKDGVWMSVNPRKGENTLCINIGDYIEVMSNNQYKSVIHRVVTNTEEERISIDCVAQPPWDFPLSTCPELIDEDHPQIYKPIIGKEYQAVKLEGHVCRPQKFFTVAGDAHLELRHAAGNVFSSTSDPSVVAARA</sequence>
<dbReference type="PROSITE" id="PS51471">
    <property type="entry name" value="FE2OG_OXY"/>
    <property type="match status" value="1"/>
</dbReference>
<comment type="similarity">
    <text evidence="1 4">Belongs to the iron/ascorbate-dependent oxidoreductase family.</text>
</comment>
<evidence type="ECO:0000256" key="2">
    <source>
        <dbReference type="ARBA" id="ARBA00022723"/>
    </source>
</evidence>
<gene>
    <name evidence="6" type="ORF">CSSPJE1EN1_LOCUS809</name>
</gene>
<keyword evidence="4" id="KW-0560">Oxidoreductase</keyword>
<feature type="domain" description="Fe2OG dioxygenase" evidence="5">
    <location>
        <begin position="223"/>
        <end position="329"/>
    </location>
</feature>
<evidence type="ECO:0000313" key="6">
    <source>
        <dbReference type="EMBL" id="CAK9255331.1"/>
    </source>
</evidence>
<keyword evidence="7" id="KW-1185">Reference proteome</keyword>
<evidence type="ECO:0000256" key="1">
    <source>
        <dbReference type="ARBA" id="ARBA00008056"/>
    </source>
</evidence>
<evidence type="ECO:0000256" key="4">
    <source>
        <dbReference type="RuleBase" id="RU003682"/>
    </source>
</evidence>
<dbReference type="EMBL" id="OZ020096">
    <property type="protein sequence ID" value="CAK9255331.1"/>
    <property type="molecule type" value="Genomic_DNA"/>
</dbReference>
<dbReference type="InterPro" id="IPR027443">
    <property type="entry name" value="IPNS-like_sf"/>
</dbReference>
<evidence type="ECO:0000259" key="5">
    <source>
        <dbReference type="PROSITE" id="PS51471"/>
    </source>
</evidence>
<evidence type="ECO:0000313" key="7">
    <source>
        <dbReference type="Proteomes" id="UP001497444"/>
    </source>
</evidence>
<organism evidence="6 7">
    <name type="scientific">Sphagnum jensenii</name>
    <dbReference type="NCBI Taxonomy" id="128206"/>
    <lineage>
        <taxon>Eukaryota</taxon>
        <taxon>Viridiplantae</taxon>
        <taxon>Streptophyta</taxon>
        <taxon>Embryophyta</taxon>
        <taxon>Bryophyta</taxon>
        <taxon>Sphagnophytina</taxon>
        <taxon>Sphagnopsida</taxon>
        <taxon>Sphagnales</taxon>
        <taxon>Sphagnaceae</taxon>
        <taxon>Sphagnum</taxon>
    </lineage>
</organism>
<keyword evidence="2 4" id="KW-0479">Metal-binding</keyword>
<dbReference type="Pfam" id="PF03171">
    <property type="entry name" value="2OG-FeII_Oxy"/>
    <property type="match status" value="1"/>
</dbReference>
<proteinExistence type="inferred from homology"/>